<dbReference type="GO" id="GO:0008360">
    <property type="term" value="P:regulation of cell shape"/>
    <property type="evidence" value="ECO:0007669"/>
    <property type="project" value="UniProtKB-KW"/>
</dbReference>
<feature type="binding site" evidence="13">
    <location>
        <position position="326"/>
    </location>
    <ligand>
        <name>UDP-N-acetyl-alpha-D-glucosamine</name>
        <dbReference type="ChEBI" id="CHEBI:57705"/>
    </ligand>
</feature>
<proteinExistence type="inferred from homology"/>
<keyword evidence="4 13" id="KW-0132">Cell division</keyword>
<evidence type="ECO:0000256" key="10">
    <source>
        <dbReference type="ARBA" id="ARBA00023317"/>
    </source>
</evidence>
<feature type="binding site" evidence="13">
    <location>
        <position position="92"/>
    </location>
    <ligand>
        <name>UDP-N-acetyl-alpha-D-glucosamine</name>
        <dbReference type="ChEBI" id="CHEBI:57705"/>
    </ligand>
</feature>
<feature type="domain" description="Enolpyruvate transferase" evidence="14">
    <location>
        <begin position="8"/>
        <end position="405"/>
    </location>
</feature>
<feature type="active site" description="Proton donor" evidence="13">
    <location>
        <position position="116"/>
    </location>
</feature>
<comment type="pathway">
    <text evidence="2 13">Cell wall biogenesis; peptidoglycan biosynthesis.</text>
</comment>
<dbReference type="NCBIfam" id="NF006873">
    <property type="entry name" value="PRK09369.1"/>
    <property type="match status" value="1"/>
</dbReference>
<dbReference type="InterPro" id="IPR005750">
    <property type="entry name" value="UDP_GlcNAc_COvinyl_MurA"/>
</dbReference>
<keyword evidence="6 13" id="KW-0133">Cell shape</keyword>
<organism evidence="15 16">
    <name type="scientific">Aquella oligotrophica</name>
    <dbReference type="NCBI Taxonomy" id="2067065"/>
    <lineage>
        <taxon>Bacteria</taxon>
        <taxon>Pseudomonadati</taxon>
        <taxon>Pseudomonadota</taxon>
        <taxon>Betaproteobacteria</taxon>
        <taxon>Neisseriales</taxon>
        <taxon>Neisseriaceae</taxon>
        <taxon>Aquella</taxon>
    </lineage>
</organism>
<keyword evidence="7 13" id="KW-0573">Peptidoglycan synthesis</keyword>
<keyword evidence="5 13" id="KW-0808">Transferase</keyword>
<evidence type="ECO:0000256" key="13">
    <source>
        <dbReference type="HAMAP-Rule" id="MF_00111"/>
    </source>
</evidence>
<dbReference type="EC" id="2.5.1.7" evidence="13"/>
<protein>
    <recommendedName>
        <fullName evidence="13">UDP-N-acetylglucosamine 1-carboxyvinyltransferase</fullName>
        <ecNumber evidence="13">2.5.1.7</ecNumber>
    </recommendedName>
    <alternativeName>
        <fullName evidence="13">Enoylpyruvate transferase</fullName>
    </alternativeName>
    <alternativeName>
        <fullName evidence="13">UDP-N-acetylglucosamine enolpyruvyl transferase</fullName>
        <shortName evidence="13">EPT</shortName>
    </alternativeName>
</protein>
<evidence type="ECO:0000313" key="15">
    <source>
        <dbReference type="EMBL" id="AUR52433.1"/>
    </source>
</evidence>
<feature type="binding site" evidence="13">
    <location>
        <begin position="121"/>
        <end position="125"/>
    </location>
    <ligand>
        <name>UDP-N-acetyl-alpha-D-glucosamine</name>
        <dbReference type="ChEBI" id="CHEBI:57705"/>
    </ligand>
</feature>
<comment type="subcellular location">
    <subcellularLocation>
        <location evidence="1 13">Cytoplasm</location>
    </subcellularLocation>
</comment>
<dbReference type="GO" id="GO:0009252">
    <property type="term" value="P:peptidoglycan biosynthetic process"/>
    <property type="evidence" value="ECO:0007669"/>
    <property type="project" value="UniProtKB-UniRule"/>
</dbReference>
<gene>
    <name evidence="13 15" type="primary">murA</name>
    <name evidence="15" type="ORF">CUN60_09030</name>
</gene>
<comment type="function">
    <text evidence="13">Cell wall formation. Adds enolpyruvyl to UDP-N-acetylglucosamine.</text>
</comment>
<dbReference type="GO" id="GO:0005737">
    <property type="term" value="C:cytoplasm"/>
    <property type="evidence" value="ECO:0007669"/>
    <property type="project" value="UniProtKB-SubCell"/>
</dbReference>
<dbReference type="FunFam" id="3.65.10.10:FF:000001">
    <property type="entry name" value="UDP-N-acetylglucosamine 1-carboxyvinyltransferase"/>
    <property type="match status" value="1"/>
</dbReference>
<name>A0A2I7N7J2_9NEIS</name>
<evidence type="ECO:0000313" key="16">
    <source>
        <dbReference type="Proteomes" id="UP000236655"/>
    </source>
</evidence>
<dbReference type="OrthoDB" id="9803760at2"/>
<keyword evidence="16" id="KW-1185">Reference proteome</keyword>
<dbReference type="Gene3D" id="3.65.10.10">
    <property type="entry name" value="Enolpyruvate transferase domain"/>
    <property type="match status" value="2"/>
</dbReference>
<accession>A0A2I7N7J2</accession>
<feature type="modified residue" description="2-(S-cysteinyl)pyruvic acid O-phosphothioketal" evidence="13">
    <location>
        <position position="116"/>
    </location>
</feature>
<evidence type="ECO:0000256" key="7">
    <source>
        <dbReference type="ARBA" id="ARBA00022984"/>
    </source>
</evidence>
<comment type="catalytic activity">
    <reaction evidence="12 13">
        <text>phosphoenolpyruvate + UDP-N-acetyl-alpha-D-glucosamine = UDP-N-acetyl-3-O-(1-carboxyvinyl)-alpha-D-glucosamine + phosphate</text>
        <dbReference type="Rhea" id="RHEA:18681"/>
        <dbReference type="ChEBI" id="CHEBI:43474"/>
        <dbReference type="ChEBI" id="CHEBI:57705"/>
        <dbReference type="ChEBI" id="CHEBI:58702"/>
        <dbReference type="ChEBI" id="CHEBI:68483"/>
        <dbReference type="EC" id="2.5.1.7"/>
    </reaction>
</comment>
<feature type="binding site" evidence="13">
    <location>
        <begin position="22"/>
        <end position="23"/>
    </location>
    <ligand>
        <name>phosphoenolpyruvate</name>
        <dbReference type="ChEBI" id="CHEBI:58702"/>
    </ligand>
</feature>
<dbReference type="GO" id="GO:0051301">
    <property type="term" value="P:cell division"/>
    <property type="evidence" value="ECO:0007669"/>
    <property type="project" value="UniProtKB-KW"/>
</dbReference>
<dbReference type="RefSeq" id="WP_102951726.1">
    <property type="nucleotide sequence ID" value="NZ_CP024847.1"/>
</dbReference>
<dbReference type="GO" id="GO:0019277">
    <property type="term" value="P:UDP-N-acetylgalactosamine biosynthetic process"/>
    <property type="evidence" value="ECO:0007669"/>
    <property type="project" value="InterPro"/>
</dbReference>
<dbReference type="AlphaFoldDB" id="A0A2I7N7J2"/>
<dbReference type="PANTHER" id="PTHR43783:SF1">
    <property type="entry name" value="UDP-N-ACETYLGLUCOSAMINE 1-CARBOXYVINYLTRANSFERASE"/>
    <property type="match status" value="1"/>
</dbReference>
<dbReference type="InterPro" id="IPR050068">
    <property type="entry name" value="MurA_subfamily"/>
</dbReference>
<dbReference type="GO" id="GO:0008760">
    <property type="term" value="F:UDP-N-acetylglucosamine 1-carboxyvinyltransferase activity"/>
    <property type="evidence" value="ECO:0007669"/>
    <property type="project" value="UniProtKB-UniRule"/>
</dbReference>
<dbReference type="NCBIfam" id="TIGR01072">
    <property type="entry name" value="murA"/>
    <property type="match status" value="1"/>
</dbReference>
<dbReference type="InterPro" id="IPR036968">
    <property type="entry name" value="Enolpyruvate_Tfrase_sf"/>
</dbReference>
<reference evidence="16" key="1">
    <citation type="submission" date="2017-11" db="EMBL/GenBank/DDBJ databases">
        <authorList>
            <person name="Chan K.G."/>
            <person name="Lee L.S."/>
        </authorList>
    </citation>
    <scope>NUCLEOTIDE SEQUENCE [LARGE SCALE GENOMIC DNA]</scope>
    <source>
        <strain evidence="16">DSM 100970</strain>
    </source>
</reference>
<keyword evidence="8 13" id="KW-0131">Cell cycle</keyword>
<evidence type="ECO:0000256" key="5">
    <source>
        <dbReference type="ARBA" id="ARBA00022679"/>
    </source>
</evidence>
<sequence length="417" mass="44821">MDKLVVNHSMNLKGDIRVSGAKNAALPIVCASLLTAEQLTLTNVPQLKDIYTLEKLLSGMGVKVNFSNSTMVFDASNVTSQVAPYELVKTMRASILVLCPLVARFGYAEVSLPGGCAIGARPVDQHIKGLEAMGAEITIEHGYIKAKASRLKGARIVMDMVTVTGTENLMMAAVLAEGTTILENAAREPEVTDLAHCLIKMGAKIEGVGSDKLVIHGVEKLHGAEHAIIADRIEAGTFAVAAALTQGDITLTHARPDTMGAIIEKLIKAGADIDEGNDFIHIKMNKRPQAVDIITLPYPAFPTDMQAQLMTLNCVAEGTGRLTETIFENRYMHVPELCRMGANIDIDGNVAIVHGVERLYGAQVMATDLRASASLVLAGMFAEGETVVDRIYHLDRGYEHIEEKLNNVGANIVRIKG</sequence>
<dbReference type="SUPFAM" id="SSF55205">
    <property type="entry name" value="EPT/RTPC-like"/>
    <property type="match status" value="1"/>
</dbReference>
<evidence type="ECO:0000256" key="6">
    <source>
        <dbReference type="ARBA" id="ARBA00022960"/>
    </source>
</evidence>
<feature type="binding site" evidence="13">
    <location>
        <position position="304"/>
    </location>
    <ligand>
        <name>UDP-N-acetyl-alpha-D-glucosamine</name>
        <dbReference type="ChEBI" id="CHEBI:57705"/>
    </ligand>
</feature>
<dbReference type="CDD" id="cd01555">
    <property type="entry name" value="UdpNAET"/>
    <property type="match status" value="1"/>
</dbReference>
<dbReference type="EMBL" id="CP024847">
    <property type="protein sequence ID" value="AUR52433.1"/>
    <property type="molecule type" value="Genomic_DNA"/>
</dbReference>
<comment type="similarity">
    <text evidence="11 13">Belongs to the EPSP synthase family. MurA subfamily.</text>
</comment>
<evidence type="ECO:0000256" key="8">
    <source>
        <dbReference type="ARBA" id="ARBA00023306"/>
    </source>
</evidence>
<dbReference type="Proteomes" id="UP000236655">
    <property type="component" value="Chromosome"/>
</dbReference>
<dbReference type="Pfam" id="PF00275">
    <property type="entry name" value="EPSP_synthase"/>
    <property type="match status" value="1"/>
</dbReference>
<evidence type="ECO:0000256" key="12">
    <source>
        <dbReference type="ARBA" id="ARBA00047527"/>
    </source>
</evidence>
<evidence type="ECO:0000256" key="1">
    <source>
        <dbReference type="ARBA" id="ARBA00004496"/>
    </source>
</evidence>
<comment type="caution">
    <text evidence="13">Lacks conserved residue(s) required for the propagation of feature annotation.</text>
</comment>
<evidence type="ECO:0000259" key="14">
    <source>
        <dbReference type="Pfam" id="PF00275"/>
    </source>
</evidence>
<dbReference type="KEGG" id="nba:CUN60_09030"/>
<evidence type="ECO:0000256" key="3">
    <source>
        <dbReference type="ARBA" id="ARBA00022490"/>
    </source>
</evidence>
<evidence type="ECO:0000256" key="2">
    <source>
        <dbReference type="ARBA" id="ARBA00004752"/>
    </source>
</evidence>
<keyword evidence="10 13" id="KW-0670">Pyruvate</keyword>
<keyword evidence="9 13" id="KW-0961">Cell wall biogenesis/degradation</keyword>
<dbReference type="UniPathway" id="UPA00219"/>
<dbReference type="GO" id="GO:0071555">
    <property type="term" value="P:cell wall organization"/>
    <property type="evidence" value="ECO:0007669"/>
    <property type="project" value="UniProtKB-KW"/>
</dbReference>
<evidence type="ECO:0000256" key="9">
    <source>
        <dbReference type="ARBA" id="ARBA00023316"/>
    </source>
</evidence>
<dbReference type="InterPro" id="IPR013792">
    <property type="entry name" value="RNA3'P_cycl/enolpyr_Trfase_a/b"/>
</dbReference>
<dbReference type="HAMAP" id="MF_00111">
    <property type="entry name" value="MurA"/>
    <property type="match status" value="1"/>
</dbReference>
<keyword evidence="3 13" id="KW-0963">Cytoplasm</keyword>
<dbReference type="InterPro" id="IPR001986">
    <property type="entry name" value="Enolpyruvate_Tfrase_dom"/>
</dbReference>
<evidence type="ECO:0000256" key="11">
    <source>
        <dbReference type="ARBA" id="ARBA00038367"/>
    </source>
</evidence>
<dbReference type="PANTHER" id="PTHR43783">
    <property type="entry name" value="UDP-N-ACETYLGLUCOSAMINE 1-CARBOXYVINYLTRANSFERASE"/>
    <property type="match status" value="1"/>
</dbReference>
<evidence type="ECO:0000256" key="4">
    <source>
        <dbReference type="ARBA" id="ARBA00022618"/>
    </source>
</evidence>